<organism evidence="2 3">
    <name type="scientific">Paucibacter sediminis</name>
    <dbReference type="NCBI Taxonomy" id="3019553"/>
    <lineage>
        <taxon>Bacteria</taxon>
        <taxon>Pseudomonadati</taxon>
        <taxon>Pseudomonadota</taxon>
        <taxon>Betaproteobacteria</taxon>
        <taxon>Burkholderiales</taxon>
        <taxon>Sphaerotilaceae</taxon>
        <taxon>Roseateles</taxon>
    </lineage>
</organism>
<accession>A0AA95NAS7</accession>
<dbReference type="AlphaFoldDB" id="A0AA95NAS7"/>
<evidence type="ECO:0000313" key="3">
    <source>
        <dbReference type="Proteomes" id="UP001177769"/>
    </source>
</evidence>
<keyword evidence="1" id="KW-1133">Transmembrane helix</keyword>
<evidence type="ECO:0008006" key="4">
    <source>
        <dbReference type="Google" id="ProtNLM"/>
    </source>
</evidence>
<keyword evidence="3" id="KW-1185">Reference proteome</keyword>
<evidence type="ECO:0000313" key="2">
    <source>
        <dbReference type="EMBL" id="WIT10599.1"/>
    </source>
</evidence>
<dbReference type="EMBL" id="CP116346">
    <property type="protein sequence ID" value="WIT10599.1"/>
    <property type="molecule type" value="Genomic_DNA"/>
</dbReference>
<feature type="transmembrane region" description="Helical" evidence="1">
    <location>
        <begin position="21"/>
        <end position="46"/>
    </location>
</feature>
<name>A0AA95NAS7_9BURK</name>
<dbReference type="KEGG" id="pais:PFX98_16985"/>
<dbReference type="Proteomes" id="UP001177769">
    <property type="component" value="Chromosome"/>
</dbReference>
<evidence type="ECO:0000256" key="1">
    <source>
        <dbReference type="SAM" id="Phobius"/>
    </source>
</evidence>
<dbReference type="RefSeq" id="WP_285231672.1">
    <property type="nucleotide sequence ID" value="NZ_CP116346.1"/>
</dbReference>
<keyword evidence="1" id="KW-0472">Membrane</keyword>
<reference evidence="2" key="1">
    <citation type="submission" date="2023-01" db="EMBL/GenBank/DDBJ databases">
        <title>Whole genome sequence of Paucibacter sp. S2-9 isolated from pond sediment.</title>
        <authorList>
            <person name="Jung J.Y."/>
        </authorList>
    </citation>
    <scope>NUCLEOTIDE SEQUENCE</scope>
    <source>
        <strain evidence="2">S2-9</strain>
    </source>
</reference>
<dbReference type="InterPro" id="IPR012902">
    <property type="entry name" value="N_methyl_site"/>
</dbReference>
<dbReference type="PROSITE" id="PS00409">
    <property type="entry name" value="PROKAR_NTER_METHYL"/>
    <property type="match status" value="1"/>
</dbReference>
<gene>
    <name evidence="2" type="ORF">PFX98_16985</name>
</gene>
<proteinExistence type="predicted"/>
<keyword evidence="1" id="KW-0812">Transmembrane</keyword>
<protein>
    <recommendedName>
        <fullName evidence="4">Prepilin-type N-terminal cleavage/methylation domain-containing protein</fullName>
    </recommendedName>
</protein>
<sequence length="240" mass="25702">MLNMTMTSRSSRRRGARLERGISLVELMVGLTVGLMVTAGAISLFASNVSQSRRVVANARVEQDLRNIADLITRDLRRAGYWGNAINGTLAVGAAAAAASNPYASVAPASSPTDGQIVYSFSRGAEDDAKSDAETFGFRRNADDGTVEMQTSNGTWKKLNDPNYTTITSLSLNDASPDTIPLGYRCPTNCSPGSAGCPEVKVRRYDLVLTGRSVLDSTVVRTLRTSVRLRNDEMSGKCPA</sequence>